<keyword evidence="3" id="KW-1185">Reference proteome</keyword>
<dbReference type="OrthoDB" id="10463350at2759"/>
<comment type="caution">
    <text evidence="2">The sequence shown here is derived from an EMBL/GenBank/DDBJ whole genome shotgun (WGS) entry which is preliminary data.</text>
</comment>
<feature type="region of interest" description="Disordered" evidence="1">
    <location>
        <begin position="1"/>
        <end position="89"/>
    </location>
</feature>
<sequence>MPQVSPATGNREETRASEPAQHTSQTRRRRQSQCPSDDSAYGPGVGEDDANVHTAQFRRADGTTRSVRQPGSGVSDRNDHSNVAGHFPKPCAYWSDGVDGDTRAAMMADLSPDVRFKNYTSEHMASRREPRQKPEQAAGAQKARQIVAAHEQEIRRLMEVAGDLEYRLRLVERQDQSR</sequence>
<feature type="compositionally biased region" description="Basic and acidic residues" evidence="1">
    <location>
        <begin position="124"/>
        <end position="134"/>
    </location>
</feature>
<proteinExistence type="predicted"/>
<name>A0A139I4Z3_9PEZI</name>
<dbReference type="AlphaFoldDB" id="A0A139I4Z3"/>
<reference evidence="2 3" key="1">
    <citation type="submission" date="2015-07" db="EMBL/GenBank/DDBJ databases">
        <title>Comparative genomics of the Sigatoka disease complex on banana suggests a link between parallel evolutionary changes in Pseudocercospora fijiensis and Pseudocercospora eumusae and increased virulence on the banana host.</title>
        <authorList>
            <person name="Chang T.-C."/>
            <person name="Salvucci A."/>
            <person name="Crous P.W."/>
            <person name="Stergiopoulos I."/>
        </authorList>
    </citation>
    <scope>NUCLEOTIDE SEQUENCE [LARGE SCALE GENOMIC DNA]</scope>
    <source>
        <strain evidence="2 3">CBS 116634</strain>
    </source>
</reference>
<protein>
    <submittedName>
        <fullName evidence="2">Uncharacterized protein</fullName>
    </submittedName>
</protein>
<gene>
    <name evidence="2" type="ORF">AC579_2123</name>
</gene>
<evidence type="ECO:0000313" key="3">
    <source>
        <dbReference type="Proteomes" id="UP000073492"/>
    </source>
</evidence>
<evidence type="ECO:0000256" key="1">
    <source>
        <dbReference type="SAM" id="MobiDB-lite"/>
    </source>
</evidence>
<accession>A0A139I4Z3</accession>
<dbReference type="Proteomes" id="UP000073492">
    <property type="component" value="Unassembled WGS sequence"/>
</dbReference>
<organism evidence="2 3">
    <name type="scientific">Pseudocercospora musae</name>
    <dbReference type="NCBI Taxonomy" id="113226"/>
    <lineage>
        <taxon>Eukaryota</taxon>
        <taxon>Fungi</taxon>
        <taxon>Dikarya</taxon>
        <taxon>Ascomycota</taxon>
        <taxon>Pezizomycotina</taxon>
        <taxon>Dothideomycetes</taxon>
        <taxon>Dothideomycetidae</taxon>
        <taxon>Mycosphaerellales</taxon>
        <taxon>Mycosphaerellaceae</taxon>
        <taxon>Pseudocercospora</taxon>
    </lineage>
</organism>
<evidence type="ECO:0000313" key="2">
    <source>
        <dbReference type="EMBL" id="KXT09784.1"/>
    </source>
</evidence>
<dbReference type="EMBL" id="LFZO01000307">
    <property type="protein sequence ID" value="KXT09784.1"/>
    <property type="molecule type" value="Genomic_DNA"/>
</dbReference>
<feature type="region of interest" description="Disordered" evidence="1">
    <location>
        <begin position="120"/>
        <end position="140"/>
    </location>
</feature>